<evidence type="ECO:0000256" key="7">
    <source>
        <dbReference type="SAM" id="Phobius"/>
    </source>
</evidence>
<feature type="region of interest" description="Disordered" evidence="6">
    <location>
        <begin position="1"/>
        <end position="27"/>
    </location>
</feature>
<organism evidence="9 10">
    <name type="scientific">Prauserella halophila</name>
    <dbReference type="NCBI Taxonomy" id="185641"/>
    <lineage>
        <taxon>Bacteria</taxon>
        <taxon>Bacillati</taxon>
        <taxon>Actinomycetota</taxon>
        <taxon>Actinomycetes</taxon>
        <taxon>Pseudonocardiales</taxon>
        <taxon>Pseudonocardiaceae</taxon>
        <taxon>Prauserella</taxon>
    </lineage>
</organism>
<feature type="transmembrane region" description="Helical" evidence="7">
    <location>
        <begin position="113"/>
        <end position="135"/>
    </location>
</feature>
<keyword evidence="4 7" id="KW-1133">Transmembrane helix</keyword>
<evidence type="ECO:0000313" key="10">
    <source>
        <dbReference type="Proteomes" id="UP001500653"/>
    </source>
</evidence>
<proteinExistence type="predicted"/>
<evidence type="ECO:0000256" key="2">
    <source>
        <dbReference type="ARBA" id="ARBA00022475"/>
    </source>
</evidence>
<keyword evidence="3 7" id="KW-0812">Transmembrane</keyword>
<evidence type="ECO:0000259" key="8">
    <source>
        <dbReference type="Pfam" id="PF02656"/>
    </source>
</evidence>
<dbReference type="InterPro" id="IPR003807">
    <property type="entry name" value="DUF202"/>
</dbReference>
<keyword evidence="2" id="KW-1003">Cell membrane</keyword>
<dbReference type="Pfam" id="PF02656">
    <property type="entry name" value="DUF202"/>
    <property type="match status" value="1"/>
</dbReference>
<dbReference type="PANTHER" id="PTHR34187">
    <property type="entry name" value="FGR18P"/>
    <property type="match status" value="1"/>
</dbReference>
<comment type="subcellular location">
    <subcellularLocation>
        <location evidence="1">Cell membrane</location>
        <topology evidence="1">Multi-pass membrane protein</topology>
    </subcellularLocation>
</comment>
<dbReference type="Proteomes" id="UP001500653">
    <property type="component" value="Unassembled WGS sequence"/>
</dbReference>
<evidence type="ECO:0000256" key="6">
    <source>
        <dbReference type="SAM" id="MobiDB-lite"/>
    </source>
</evidence>
<dbReference type="InterPro" id="IPR052053">
    <property type="entry name" value="IM_YidH-like"/>
</dbReference>
<protein>
    <recommendedName>
        <fullName evidence="8">DUF202 domain-containing protein</fullName>
    </recommendedName>
</protein>
<feature type="transmembrane region" description="Helical" evidence="7">
    <location>
        <begin position="76"/>
        <end position="93"/>
    </location>
</feature>
<evidence type="ECO:0000256" key="3">
    <source>
        <dbReference type="ARBA" id="ARBA00022692"/>
    </source>
</evidence>
<keyword evidence="10" id="KW-1185">Reference proteome</keyword>
<feature type="transmembrane region" description="Helical" evidence="7">
    <location>
        <begin position="44"/>
        <end position="64"/>
    </location>
</feature>
<evidence type="ECO:0000313" key="9">
    <source>
        <dbReference type="EMBL" id="GAA1243051.1"/>
    </source>
</evidence>
<evidence type="ECO:0000256" key="5">
    <source>
        <dbReference type="ARBA" id="ARBA00023136"/>
    </source>
</evidence>
<comment type="caution">
    <text evidence="9">The sequence shown here is derived from an EMBL/GenBank/DDBJ whole genome shotgun (WGS) entry which is preliminary data.</text>
</comment>
<accession>A0ABP4GYD7</accession>
<evidence type="ECO:0000256" key="1">
    <source>
        <dbReference type="ARBA" id="ARBA00004651"/>
    </source>
</evidence>
<dbReference type="EMBL" id="BAAALN010000008">
    <property type="protein sequence ID" value="GAA1243051.1"/>
    <property type="molecule type" value="Genomic_DNA"/>
</dbReference>
<feature type="domain" description="DUF202" evidence="8">
    <location>
        <begin position="35"/>
        <end position="102"/>
    </location>
</feature>
<evidence type="ECO:0000256" key="4">
    <source>
        <dbReference type="ARBA" id="ARBA00022989"/>
    </source>
</evidence>
<gene>
    <name evidence="9" type="ORF">GCM10009676_30670</name>
</gene>
<reference evidence="10" key="1">
    <citation type="journal article" date="2019" name="Int. J. Syst. Evol. Microbiol.">
        <title>The Global Catalogue of Microorganisms (GCM) 10K type strain sequencing project: providing services to taxonomists for standard genome sequencing and annotation.</title>
        <authorList>
            <consortium name="The Broad Institute Genomics Platform"/>
            <consortium name="The Broad Institute Genome Sequencing Center for Infectious Disease"/>
            <person name="Wu L."/>
            <person name="Ma J."/>
        </authorList>
    </citation>
    <scope>NUCLEOTIDE SEQUENCE [LARGE SCALE GENOMIC DNA]</scope>
    <source>
        <strain evidence="10">JCM 13023</strain>
    </source>
</reference>
<keyword evidence="5 7" id="KW-0472">Membrane</keyword>
<sequence>MTTQDPPPEGDVYDGDPDSGDAGGEHAGGAGTDYRFTLANERTFLAWLRTALGLVAGGVAIQQLVPGLASDGPRTLLAALCVGLALVIAAAAYPRWRAVQRAMARGDPLPRNVLLATLGGGIVVLTALALVLVVVA</sequence>
<dbReference type="PANTHER" id="PTHR34187:SF2">
    <property type="entry name" value="DUF202 DOMAIN-CONTAINING PROTEIN"/>
    <property type="match status" value="1"/>
</dbReference>
<name>A0ABP4GYD7_9PSEU</name>